<gene>
    <name evidence="1" type="ORF">QYC35_09670</name>
</gene>
<dbReference type="AlphaFoldDB" id="A0AAW7N9S1"/>
<evidence type="ECO:0000313" key="2">
    <source>
        <dbReference type="Proteomes" id="UP001174888"/>
    </source>
</evidence>
<proteinExistence type="predicted"/>
<dbReference type="RefSeq" id="WP_301207664.1">
    <property type="nucleotide sequence ID" value="NZ_JAUIQT010000002.1"/>
</dbReference>
<name>A0AAW7N9S1_9LACO</name>
<protein>
    <submittedName>
        <fullName evidence="1">Blp family class II bacteriocin</fullName>
    </submittedName>
</protein>
<comment type="caution">
    <text evidence="1">The sequence shown here is derived from an EMBL/GenBank/DDBJ whole genome shotgun (WGS) entry which is preliminary data.</text>
</comment>
<organism evidence="1 2">
    <name type="scientific">Ligilactobacillus salivarius</name>
    <dbReference type="NCBI Taxonomy" id="1624"/>
    <lineage>
        <taxon>Bacteria</taxon>
        <taxon>Bacillati</taxon>
        <taxon>Bacillota</taxon>
        <taxon>Bacilli</taxon>
        <taxon>Lactobacillales</taxon>
        <taxon>Lactobacillaceae</taxon>
        <taxon>Ligilactobacillus</taxon>
    </lineage>
</organism>
<dbReference type="EMBL" id="JAUIQT010000002">
    <property type="protein sequence ID" value="MDN4834447.1"/>
    <property type="molecule type" value="Genomic_DNA"/>
</dbReference>
<dbReference type="Proteomes" id="UP001174888">
    <property type="component" value="Unassembled WGS sequence"/>
</dbReference>
<sequence>MTRFYVVKVEELSTIVGGNNWGNAFIGALGGATEGIKVCKQFGPWVTTGCGIVGAGAGAWIGYHNS</sequence>
<accession>A0AAW7N9S1</accession>
<evidence type="ECO:0000313" key="1">
    <source>
        <dbReference type="EMBL" id="MDN4834447.1"/>
    </source>
</evidence>
<dbReference type="GO" id="GO:0042742">
    <property type="term" value="P:defense response to bacterium"/>
    <property type="evidence" value="ECO:0007669"/>
    <property type="project" value="InterPro"/>
</dbReference>
<reference evidence="1" key="1">
    <citation type="submission" date="2023-07" db="EMBL/GenBank/DDBJ databases">
        <title>Complete genome sequence of Ligilactobacillus salivarius SRCM217594 isolated from Gallus gallus domesticus feces.</title>
        <authorList>
            <person name="Yang H.-G."/>
            <person name="Ryu M.-S."/>
            <person name="Ha G.-S."/>
            <person name="Yang H.-J."/>
            <person name="Jeong D.-Y."/>
        </authorList>
    </citation>
    <scope>NUCLEOTIDE SEQUENCE</scope>
    <source>
        <strain evidence="1">SRCM217594</strain>
    </source>
</reference>